<proteinExistence type="predicted"/>
<evidence type="ECO:0000313" key="2">
    <source>
        <dbReference type="Proteomes" id="UP000199048"/>
    </source>
</evidence>
<organism evidence="1 2">
    <name type="scientific">Methylobacterium pseudosasicola</name>
    <dbReference type="NCBI Taxonomy" id="582667"/>
    <lineage>
        <taxon>Bacteria</taxon>
        <taxon>Pseudomonadati</taxon>
        <taxon>Pseudomonadota</taxon>
        <taxon>Alphaproteobacteria</taxon>
        <taxon>Hyphomicrobiales</taxon>
        <taxon>Methylobacteriaceae</taxon>
        <taxon>Methylobacterium</taxon>
    </lineage>
</organism>
<accession>A0A1I4MN55</accession>
<sequence length="134" mass="15030">MVRGQGTAVRLRGDGPLGRAHRRTRAGRITAGLRYIEEHTARWRGVALRIRWEPQFLNTGARMQPGHLQIESIDPHRAPLPITASGYLSWFMSPALVQDSGGPVAFVLRWLDAEAFGTVWTQAETDRRQLSLFG</sequence>
<keyword evidence="2" id="KW-1185">Reference proteome</keyword>
<name>A0A1I4MN55_9HYPH</name>
<gene>
    <name evidence="1" type="ORF">SAMN05192568_101790</name>
</gene>
<dbReference type="AlphaFoldDB" id="A0A1I4MN55"/>
<dbReference type="Proteomes" id="UP000199048">
    <property type="component" value="Unassembled WGS sequence"/>
</dbReference>
<evidence type="ECO:0000313" key="1">
    <source>
        <dbReference type="EMBL" id="SFM04649.1"/>
    </source>
</evidence>
<reference evidence="2" key="1">
    <citation type="submission" date="2016-10" db="EMBL/GenBank/DDBJ databases">
        <authorList>
            <person name="Varghese N."/>
            <person name="Submissions S."/>
        </authorList>
    </citation>
    <scope>NUCLEOTIDE SEQUENCE [LARGE SCALE GENOMIC DNA]</scope>
    <source>
        <strain evidence="2">BL36</strain>
    </source>
</reference>
<protein>
    <submittedName>
        <fullName evidence="1">Uncharacterized protein</fullName>
    </submittedName>
</protein>
<dbReference type="EMBL" id="FOTK01000017">
    <property type="protein sequence ID" value="SFM04649.1"/>
    <property type="molecule type" value="Genomic_DNA"/>
</dbReference>
<dbReference type="STRING" id="582667.SAMN05192568_101790"/>